<keyword evidence="1" id="KW-0732">Signal</keyword>
<dbReference type="SUPFAM" id="SSF49401">
    <property type="entry name" value="Bacterial adhesins"/>
    <property type="match status" value="1"/>
</dbReference>
<dbReference type="GO" id="GO:0043709">
    <property type="term" value="P:cell adhesion involved in single-species biofilm formation"/>
    <property type="evidence" value="ECO:0007669"/>
    <property type="project" value="TreeGrafter"/>
</dbReference>
<dbReference type="EMBL" id="JFGV01000034">
    <property type="protein sequence ID" value="EYU15004.1"/>
    <property type="molecule type" value="Genomic_DNA"/>
</dbReference>
<dbReference type="AlphaFoldDB" id="A0A022PHK2"/>
<name>A0A022PHK2_9GAMM</name>
<evidence type="ECO:0000313" key="4">
    <source>
        <dbReference type="Proteomes" id="UP000023464"/>
    </source>
</evidence>
<dbReference type="Pfam" id="PF00419">
    <property type="entry name" value="Fimbrial"/>
    <property type="match status" value="1"/>
</dbReference>
<dbReference type="RefSeq" id="WP_036779336.1">
    <property type="nucleotide sequence ID" value="NZ_CAWLTM010000081.1"/>
</dbReference>
<dbReference type="PANTHER" id="PTHR33420">
    <property type="entry name" value="FIMBRIAL SUBUNIT ELFA-RELATED"/>
    <property type="match status" value="1"/>
</dbReference>
<feature type="chain" id="PRO_5001503218" evidence="1">
    <location>
        <begin position="25"/>
        <end position="174"/>
    </location>
</feature>
<dbReference type="InterPro" id="IPR000259">
    <property type="entry name" value="Adhesion_dom_fimbrial"/>
</dbReference>
<feature type="domain" description="Fimbrial-type adhesion" evidence="2">
    <location>
        <begin position="29"/>
        <end position="173"/>
    </location>
</feature>
<organism evidence="3 4">
    <name type="scientific">Photorhabdus aegyptia</name>
    <dbReference type="NCBI Taxonomy" id="2805098"/>
    <lineage>
        <taxon>Bacteria</taxon>
        <taxon>Pseudomonadati</taxon>
        <taxon>Pseudomonadota</taxon>
        <taxon>Gammaproteobacteria</taxon>
        <taxon>Enterobacterales</taxon>
        <taxon>Morganellaceae</taxon>
        <taxon>Photorhabdus</taxon>
    </lineage>
</organism>
<dbReference type="PATRIC" id="fig|1393736.3.peg.2523"/>
<protein>
    <submittedName>
        <fullName evidence="3">P pilus assembly protein, pilin FimA</fullName>
    </submittedName>
</protein>
<evidence type="ECO:0000313" key="3">
    <source>
        <dbReference type="EMBL" id="EYU15004.1"/>
    </source>
</evidence>
<evidence type="ECO:0000256" key="1">
    <source>
        <dbReference type="SAM" id="SignalP"/>
    </source>
</evidence>
<dbReference type="InterPro" id="IPR036937">
    <property type="entry name" value="Adhesion_dom_fimbrial_sf"/>
</dbReference>
<dbReference type="Gene3D" id="2.60.40.1090">
    <property type="entry name" value="Fimbrial-type adhesion domain"/>
    <property type="match status" value="1"/>
</dbReference>
<dbReference type="Proteomes" id="UP000023464">
    <property type="component" value="Unassembled WGS sequence"/>
</dbReference>
<keyword evidence="4" id="KW-1185">Reference proteome</keyword>
<gene>
    <name evidence="3" type="ORF">BA1DRAFT_02472</name>
</gene>
<dbReference type="GO" id="GO:0009289">
    <property type="term" value="C:pilus"/>
    <property type="evidence" value="ECO:0007669"/>
    <property type="project" value="InterPro"/>
</dbReference>
<dbReference type="InterPro" id="IPR008966">
    <property type="entry name" value="Adhesion_dom_sf"/>
</dbReference>
<proteinExistence type="predicted"/>
<dbReference type="InterPro" id="IPR050263">
    <property type="entry name" value="Bact_Fimbrial_Adh_Pro"/>
</dbReference>
<dbReference type="PANTHER" id="PTHR33420:SF26">
    <property type="entry name" value="FIMBRIAL SUBUNIT"/>
    <property type="match status" value="1"/>
</dbReference>
<comment type="caution">
    <text evidence="3">The sequence shown here is derived from an EMBL/GenBank/DDBJ whole genome shotgun (WGS) entry which is preliminary data.</text>
</comment>
<sequence>MKKNFILTYLVAALGIFSSFNALSYDGTIKFRGTIIEQTCTVKGTSGKDIAVNFDNVHKSKLDGKAGKFSDPKSFTVNLTGCPDLKGFDVKFDDTDKTSDGNYFKILSSSTAKNIAIALYKSGSSTPIKPGDSIKIPGVAGDTSFNLESKLVSTAATVTAGSFTRDINFTISYP</sequence>
<feature type="signal peptide" evidence="1">
    <location>
        <begin position="1"/>
        <end position="24"/>
    </location>
</feature>
<accession>A0A022PHK2</accession>
<evidence type="ECO:0000259" key="2">
    <source>
        <dbReference type="Pfam" id="PF00419"/>
    </source>
</evidence>
<reference evidence="3 4" key="1">
    <citation type="submission" date="2014-03" db="EMBL/GenBank/DDBJ databases">
        <title>Draft Genome of Photorhabdus luminescens BA1, an Egyptian Isolate.</title>
        <authorList>
            <person name="Ghazal S."/>
            <person name="Hurst S.G.IV."/>
            <person name="Morris K."/>
            <person name="Thomas K."/>
            <person name="Tisa L.S."/>
        </authorList>
    </citation>
    <scope>NUCLEOTIDE SEQUENCE [LARGE SCALE GENOMIC DNA]</scope>
    <source>
        <strain evidence="3 4">BA1</strain>
    </source>
</reference>